<dbReference type="EMBL" id="PYKK01001643">
    <property type="protein sequence ID" value="TGD18908.1"/>
    <property type="molecule type" value="Genomic_DNA"/>
</dbReference>
<dbReference type="AlphaFoldDB" id="A0A659RYL3"/>
<evidence type="ECO:0000256" key="1">
    <source>
        <dbReference type="SAM" id="MobiDB-lite"/>
    </source>
</evidence>
<protein>
    <submittedName>
        <fullName evidence="2">Uncharacterized protein</fullName>
    </submittedName>
</protein>
<reference evidence="2 3" key="1">
    <citation type="submission" date="2018-03" db="EMBL/GenBank/DDBJ databases">
        <title>Non-Typhoidal Salmonella genome sequencing and assembly.</title>
        <authorList>
            <person name="Matchawe C."/>
        </authorList>
    </citation>
    <scope>NUCLEOTIDE SEQUENCE [LARGE SCALE GENOMIC DNA]</scope>
    <source>
        <strain evidence="2 3">8EV</strain>
    </source>
</reference>
<organism evidence="2 3">
    <name type="scientific">Salmonella enterica subsp. enterica serovar Poona</name>
    <dbReference type="NCBI Taxonomy" id="436295"/>
    <lineage>
        <taxon>Bacteria</taxon>
        <taxon>Pseudomonadati</taxon>
        <taxon>Pseudomonadota</taxon>
        <taxon>Gammaproteobacteria</taxon>
        <taxon>Enterobacterales</taxon>
        <taxon>Enterobacteriaceae</taxon>
        <taxon>Salmonella</taxon>
    </lineage>
</organism>
<feature type="compositionally biased region" description="Gly residues" evidence="1">
    <location>
        <begin position="27"/>
        <end position="62"/>
    </location>
</feature>
<name>A0A659RYL3_SALET</name>
<gene>
    <name evidence="2" type="ORF">C9F10_23910</name>
</gene>
<feature type="non-terminal residue" evidence="2">
    <location>
        <position position="62"/>
    </location>
</feature>
<feature type="region of interest" description="Disordered" evidence="1">
    <location>
        <begin position="1"/>
        <end position="62"/>
    </location>
</feature>
<evidence type="ECO:0000313" key="2">
    <source>
        <dbReference type="EMBL" id="TGD18908.1"/>
    </source>
</evidence>
<sequence length="62" mass="5603">MARGPIRSRFPAVLSGWKTSKGRGPHWGRGGGGAGGGGGGGRGGGGRGGGGGWGGGGGGWGG</sequence>
<evidence type="ECO:0000313" key="3">
    <source>
        <dbReference type="Proteomes" id="UP000297989"/>
    </source>
</evidence>
<proteinExistence type="predicted"/>
<dbReference type="Proteomes" id="UP000297989">
    <property type="component" value="Unassembled WGS sequence"/>
</dbReference>
<comment type="caution">
    <text evidence="2">The sequence shown here is derived from an EMBL/GenBank/DDBJ whole genome shotgun (WGS) entry which is preliminary data.</text>
</comment>
<accession>A0A659RYL3</accession>